<keyword evidence="3" id="KW-1185">Reference proteome</keyword>
<dbReference type="PANTHER" id="PTHR30619">
    <property type="entry name" value="DNA INTERNALIZATION/COMPETENCE PROTEIN COMEC/REC2"/>
    <property type="match status" value="1"/>
</dbReference>
<evidence type="ECO:0000313" key="2">
    <source>
        <dbReference type="EMBL" id="MFC6282574.1"/>
    </source>
</evidence>
<reference evidence="3" key="1">
    <citation type="journal article" date="2019" name="Int. J. Syst. Evol. Microbiol.">
        <title>The Global Catalogue of Microorganisms (GCM) 10K type strain sequencing project: providing services to taxonomists for standard genome sequencing and annotation.</title>
        <authorList>
            <consortium name="The Broad Institute Genomics Platform"/>
            <consortium name="The Broad Institute Genome Sequencing Center for Infectious Disease"/>
            <person name="Wu L."/>
            <person name="Ma J."/>
        </authorList>
    </citation>
    <scope>NUCLEOTIDE SEQUENCE [LARGE SCALE GENOMIC DNA]</scope>
    <source>
        <strain evidence="3">CCUG 39402</strain>
    </source>
</reference>
<name>A0ABW1TY66_9BURK</name>
<sequence length="357" mass="39945">MADGLEIEFLPVGTGEHCGDAITVRWREGDRFRVLVYDGGTSEYGPKLVTHLKTNYNTGHVDYLVNSHPDNDHAAGLEYVVNNMSVGEVWMHRPWAHSEKIRHYFHDGRITDDSLKKRFQQKMSAAYALEKAAIRKDRRIYEPFAGAQIGIFTVLSPKQNRYVHELVPKFEKTPELGLGKLLDQVMETGQLALEKLKGVWDAEFLPESVTTSAENESSAILLARYSGRGYLLTGDAGVESLVAAADYAADRGIDLPSTVTFVQIPHHGGRHNVSTNALDRLVGKRLPRSHEPKRIAFASASEKAPKHPKKVVTNAFARRGFKVGRTKGKWIRHSFNMPARNGEGPMELVPFFEDDVE</sequence>
<accession>A0ABW1TY66</accession>
<dbReference type="InterPro" id="IPR001279">
    <property type="entry name" value="Metallo-B-lactamas"/>
</dbReference>
<evidence type="ECO:0000259" key="1">
    <source>
        <dbReference type="Pfam" id="PF00753"/>
    </source>
</evidence>
<dbReference type="Proteomes" id="UP001596270">
    <property type="component" value="Unassembled WGS sequence"/>
</dbReference>
<proteinExistence type="predicted"/>
<comment type="caution">
    <text evidence="2">The sequence shown here is derived from an EMBL/GenBank/DDBJ whole genome shotgun (WGS) entry which is preliminary data.</text>
</comment>
<dbReference type="InterPro" id="IPR052159">
    <property type="entry name" value="Competence_DNA_uptake"/>
</dbReference>
<dbReference type="RefSeq" id="WP_371439372.1">
    <property type="nucleotide sequence ID" value="NZ_JBHSRS010000079.1"/>
</dbReference>
<protein>
    <submittedName>
        <fullName evidence="2">ComEC/Rec2 family competence protein</fullName>
    </submittedName>
</protein>
<dbReference type="InterPro" id="IPR036866">
    <property type="entry name" value="RibonucZ/Hydroxyglut_hydro"/>
</dbReference>
<dbReference type="SUPFAM" id="SSF56281">
    <property type="entry name" value="Metallo-hydrolase/oxidoreductase"/>
    <property type="match status" value="1"/>
</dbReference>
<feature type="domain" description="Metallo-beta-lactamase" evidence="1">
    <location>
        <begin position="34"/>
        <end position="107"/>
    </location>
</feature>
<dbReference type="EMBL" id="JBHSRS010000079">
    <property type="protein sequence ID" value="MFC6282574.1"/>
    <property type="molecule type" value="Genomic_DNA"/>
</dbReference>
<evidence type="ECO:0000313" key="3">
    <source>
        <dbReference type="Proteomes" id="UP001596270"/>
    </source>
</evidence>
<organism evidence="2 3">
    <name type="scientific">Polaromonas aquatica</name>
    <dbReference type="NCBI Taxonomy" id="332657"/>
    <lineage>
        <taxon>Bacteria</taxon>
        <taxon>Pseudomonadati</taxon>
        <taxon>Pseudomonadota</taxon>
        <taxon>Betaproteobacteria</taxon>
        <taxon>Burkholderiales</taxon>
        <taxon>Comamonadaceae</taxon>
        <taxon>Polaromonas</taxon>
    </lineage>
</organism>
<dbReference type="PANTHER" id="PTHR30619:SF1">
    <property type="entry name" value="RECOMBINATION PROTEIN 2"/>
    <property type="match status" value="1"/>
</dbReference>
<dbReference type="Pfam" id="PF00753">
    <property type="entry name" value="Lactamase_B"/>
    <property type="match status" value="1"/>
</dbReference>
<dbReference type="Gene3D" id="3.60.15.10">
    <property type="entry name" value="Ribonuclease Z/Hydroxyacylglutathione hydrolase-like"/>
    <property type="match status" value="1"/>
</dbReference>
<gene>
    <name evidence="2" type="ORF">ACFQND_15215</name>
</gene>